<dbReference type="Gene3D" id="3.20.20.100">
    <property type="entry name" value="NADP-dependent oxidoreductase domain"/>
    <property type="match status" value="1"/>
</dbReference>
<feature type="region of interest" description="Disordered" evidence="2">
    <location>
        <begin position="1"/>
        <end position="20"/>
    </location>
</feature>
<dbReference type="Pfam" id="PF00248">
    <property type="entry name" value="Aldo_ket_red"/>
    <property type="match status" value="1"/>
</dbReference>
<dbReference type="PANTHER" id="PTHR43625">
    <property type="entry name" value="AFLATOXIN B1 ALDEHYDE REDUCTASE"/>
    <property type="match status" value="1"/>
</dbReference>
<dbReference type="InterPro" id="IPR020471">
    <property type="entry name" value="AKR"/>
</dbReference>
<accession>A0A6L5G4I6</accession>
<dbReference type="GO" id="GO:0016491">
    <property type="term" value="F:oxidoreductase activity"/>
    <property type="evidence" value="ECO:0007669"/>
    <property type="project" value="UniProtKB-KW"/>
</dbReference>
<dbReference type="InterPro" id="IPR036812">
    <property type="entry name" value="NAD(P)_OxRdtase_dom_sf"/>
</dbReference>
<keyword evidence="5" id="KW-1185">Reference proteome</keyword>
<dbReference type="AlphaFoldDB" id="A0A6L5G4I6"/>
<evidence type="ECO:0000256" key="2">
    <source>
        <dbReference type="SAM" id="MobiDB-lite"/>
    </source>
</evidence>
<protein>
    <submittedName>
        <fullName evidence="4">Aldo/keto reductase</fullName>
    </submittedName>
</protein>
<dbReference type="SUPFAM" id="SSF51430">
    <property type="entry name" value="NAD(P)-linked oxidoreductase"/>
    <property type="match status" value="1"/>
</dbReference>
<name>A0A6L5G4I6_9ACTN</name>
<keyword evidence="1" id="KW-0560">Oxidoreductase</keyword>
<dbReference type="InterPro" id="IPR050791">
    <property type="entry name" value="Aldo-Keto_reductase"/>
</dbReference>
<dbReference type="RefSeq" id="WP_153023699.1">
    <property type="nucleotide sequence ID" value="NZ_WIAO01000002.1"/>
</dbReference>
<dbReference type="PANTHER" id="PTHR43625:SF40">
    <property type="entry name" value="ALDO-KETO REDUCTASE YAKC [NADP(+)]"/>
    <property type="match status" value="1"/>
</dbReference>
<sequence>MPARSEASDRSATPRPGGLYSMAGHDLARVGYGTMQLPRLKDAAAARKVLRRAFELGVNHYDTAHFYGDGAANEHLATELGAEDIVVVTKVGARPAKRGPMPLVPAQRPEELRQEVHRNLRSLRTDRLDVVNMRRIAPGSFPLTPSQKVAFDDQMAAMVAMRDEGLIGAIGVSTVSLAELRRALPAGIACVQNPYSLTARKQEPVLELCRAEHIAWVPYFPLGGAFPGSAKVTHEPVVQEIARSMGAMPAQIGLAWLLHHAENTLLIAGTSSVDHLEQNVAAGAVRLDDQMMAALDRIRPAAGLRGFLKRFRRP</sequence>
<dbReference type="InterPro" id="IPR023210">
    <property type="entry name" value="NADP_OxRdtase_dom"/>
</dbReference>
<dbReference type="PRINTS" id="PR00069">
    <property type="entry name" value="ALDKETRDTASE"/>
</dbReference>
<dbReference type="GO" id="GO:0005737">
    <property type="term" value="C:cytoplasm"/>
    <property type="evidence" value="ECO:0007669"/>
    <property type="project" value="TreeGrafter"/>
</dbReference>
<evidence type="ECO:0000256" key="1">
    <source>
        <dbReference type="ARBA" id="ARBA00023002"/>
    </source>
</evidence>
<dbReference type="Proteomes" id="UP000477750">
    <property type="component" value="Unassembled WGS sequence"/>
</dbReference>
<feature type="domain" description="NADP-dependent oxidoreductase" evidence="3">
    <location>
        <begin position="30"/>
        <end position="298"/>
    </location>
</feature>
<evidence type="ECO:0000313" key="4">
    <source>
        <dbReference type="EMBL" id="MQM24540.1"/>
    </source>
</evidence>
<dbReference type="EMBL" id="WIAO01000002">
    <property type="protein sequence ID" value="MQM24540.1"/>
    <property type="molecule type" value="Genomic_DNA"/>
</dbReference>
<reference evidence="4 5" key="1">
    <citation type="submission" date="2019-10" db="EMBL/GenBank/DDBJ databases">
        <title>Glycomyces albidus sp. nov., a novel actinomycete isolated from rhizosphere soil of wheat (Triticum aestivum L.).</title>
        <authorList>
            <person name="Qian L."/>
        </authorList>
    </citation>
    <scope>NUCLEOTIDE SEQUENCE [LARGE SCALE GENOMIC DNA]</scope>
    <source>
        <strain evidence="4 5">NEAU-7082</strain>
    </source>
</reference>
<gene>
    <name evidence="4" type="ORF">GFD30_02925</name>
</gene>
<proteinExistence type="predicted"/>
<dbReference type="CDD" id="cd19088">
    <property type="entry name" value="AKR_AKR13B1"/>
    <property type="match status" value="1"/>
</dbReference>
<comment type="caution">
    <text evidence="4">The sequence shown here is derived from an EMBL/GenBank/DDBJ whole genome shotgun (WGS) entry which is preliminary data.</text>
</comment>
<evidence type="ECO:0000313" key="5">
    <source>
        <dbReference type="Proteomes" id="UP000477750"/>
    </source>
</evidence>
<organism evidence="4 5">
    <name type="scientific">Glycomyces albidus</name>
    <dbReference type="NCBI Taxonomy" id="2656774"/>
    <lineage>
        <taxon>Bacteria</taxon>
        <taxon>Bacillati</taxon>
        <taxon>Actinomycetota</taxon>
        <taxon>Actinomycetes</taxon>
        <taxon>Glycomycetales</taxon>
        <taxon>Glycomycetaceae</taxon>
        <taxon>Glycomyces</taxon>
    </lineage>
</organism>
<evidence type="ECO:0000259" key="3">
    <source>
        <dbReference type="Pfam" id="PF00248"/>
    </source>
</evidence>